<keyword evidence="3" id="KW-1185">Reference proteome</keyword>
<dbReference type="OrthoDB" id="8759694at2"/>
<evidence type="ECO:0000313" key="4">
    <source>
        <dbReference type="Proteomes" id="UP000628442"/>
    </source>
</evidence>
<accession>A0A411WXC9</accession>
<reference evidence="1" key="1">
    <citation type="journal article" date="2014" name="Int. J. Syst. Evol. Microbiol.">
        <title>Complete genome sequence of Corynebacterium casei LMG S-19264T (=DSM 44701T), isolated from a smear-ripened cheese.</title>
        <authorList>
            <consortium name="US DOE Joint Genome Institute (JGI-PGF)"/>
            <person name="Walter F."/>
            <person name="Albersmeier A."/>
            <person name="Kalinowski J."/>
            <person name="Ruckert C."/>
        </authorList>
    </citation>
    <scope>NUCLEOTIDE SEQUENCE</scope>
    <source>
        <strain evidence="1">KCTC 12343</strain>
    </source>
</reference>
<dbReference type="Proteomes" id="UP000292307">
    <property type="component" value="Chromosome"/>
</dbReference>
<dbReference type="Proteomes" id="UP000628442">
    <property type="component" value="Unassembled WGS sequence"/>
</dbReference>
<organism evidence="1 4">
    <name type="scientific">Pseudoduganella albidiflava</name>
    <dbReference type="NCBI Taxonomy" id="321983"/>
    <lineage>
        <taxon>Bacteria</taxon>
        <taxon>Pseudomonadati</taxon>
        <taxon>Pseudomonadota</taxon>
        <taxon>Betaproteobacteria</taxon>
        <taxon>Burkholderiales</taxon>
        <taxon>Oxalobacteraceae</taxon>
        <taxon>Telluria group</taxon>
        <taxon>Pseudoduganella</taxon>
    </lineage>
</organism>
<dbReference type="RefSeq" id="WP_131145461.1">
    <property type="nucleotide sequence ID" value="NZ_BMWV01000003.1"/>
</dbReference>
<reference evidence="2 3" key="2">
    <citation type="submission" date="2019-02" db="EMBL/GenBank/DDBJ databases">
        <title>Draft Genome Sequences of Six Type Strains of the Genus Massilia.</title>
        <authorList>
            <person name="Miess H."/>
            <person name="Frediansyhah A."/>
            <person name="Gross H."/>
        </authorList>
    </citation>
    <scope>NUCLEOTIDE SEQUENCE [LARGE SCALE GENOMIC DNA]</scope>
    <source>
        <strain evidence="2 3">DSM 17472</strain>
    </source>
</reference>
<proteinExistence type="predicted"/>
<evidence type="ECO:0000313" key="1">
    <source>
        <dbReference type="EMBL" id="GGY36445.1"/>
    </source>
</evidence>
<protein>
    <submittedName>
        <fullName evidence="1">Uncharacterized protein</fullName>
    </submittedName>
</protein>
<dbReference type="EMBL" id="CP036401">
    <property type="protein sequence ID" value="QBI01339.1"/>
    <property type="molecule type" value="Genomic_DNA"/>
</dbReference>
<name>A0A411WXC9_9BURK</name>
<sequence>MRDARHDADTARTIDIAVVLQKLRGTDEAIDYLRYAHVAEALIARVLAAGGSRATMTVVWRSPPATGEAPCEQEVPRAPRFYHVDSRRHDVVRAAVVQAAIALAGKMDPARAERLLRREALSDETIARVLSGDDSRRRLR</sequence>
<gene>
    <name evidence="2" type="ORF">EYF70_11135</name>
    <name evidence="1" type="ORF">GCM10007387_18470</name>
</gene>
<evidence type="ECO:0000313" key="3">
    <source>
        <dbReference type="Proteomes" id="UP000292307"/>
    </source>
</evidence>
<evidence type="ECO:0000313" key="2">
    <source>
        <dbReference type="EMBL" id="QBI01339.1"/>
    </source>
</evidence>
<reference evidence="1" key="3">
    <citation type="submission" date="2022-12" db="EMBL/GenBank/DDBJ databases">
        <authorList>
            <person name="Sun Q."/>
            <person name="Kim S."/>
        </authorList>
    </citation>
    <scope>NUCLEOTIDE SEQUENCE</scope>
    <source>
        <strain evidence="1">KCTC 12343</strain>
    </source>
</reference>
<dbReference type="AlphaFoldDB" id="A0A411WXC9"/>
<dbReference type="EMBL" id="BMWV01000003">
    <property type="protein sequence ID" value="GGY36445.1"/>
    <property type="molecule type" value="Genomic_DNA"/>
</dbReference>